<protein>
    <submittedName>
        <fullName evidence="3">Uncharacterized protein</fullName>
    </submittedName>
</protein>
<feature type="transmembrane region" description="Helical" evidence="2">
    <location>
        <begin position="62"/>
        <end position="87"/>
    </location>
</feature>
<name>A0A9X3RCA1_9BACI</name>
<feature type="region of interest" description="Disordered" evidence="1">
    <location>
        <begin position="1"/>
        <end position="21"/>
    </location>
</feature>
<keyword evidence="2" id="KW-0812">Transmembrane</keyword>
<dbReference type="AlphaFoldDB" id="A0A9X3RCA1"/>
<evidence type="ECO:0000256" key="1">
    <source>
        <dbReference type="SAM" id="MobiDB-lite"/>
    </source>
</evidence>
<proteinExistence type="predicted"/>
<keyword evidence="2" id="KW-0472">Membrane</keyword>
<evidence type="ECO:0000313" key="4">
    <source>
        <dbReference type="Proteomes" id="UP001152172"/>
    </source>
</evidence>
<keyword evidence="4" id="KW-1185">Reference proteome</keyword>
<organism evidence="3 4">
    <name type="scientific">Psychrobacillus psychrodurans</name>
    <dbReference type="NCBI Taxonomy" id="126157"/>
    <lineage>
        <taxon>Bacteria</taxon>
        <taxon>Bacillati</taxon>
        <taxon>Bacillota</taxon>
        <taxon>Bacilli</taxon>
        <taxon>Bacillales</taxon>
        <taxon>Bacillaceae</taxon>
        <taxon>Psychrobacillus</taxon>
    </lineage>
</organism>
<evidence type="ECO:0000256" key="2">
    <source>
        <dbReference type="SAM" id="Phobius"/>
    </source>
</evidence>
<feature type="transmembrane region" description="Helical" evidence="2">
    <location>
        <begin position="27"/>
        <end position="50"/>
    </location>
</feature>
<sequence>MDSLEKVQEQGYENQEKTSKDMSVGDWLITMLILIIPIVNLVMLFIWGFGNPDPRRNYARASLIWMAIGIGLMIIFYGAVLAFILSFNNY</sequence>
<dbReference type="Proteomes" id="UP001152172">
    <property type="component" value="Unassembled WGS sequence"/>
</dbReference>
<feature type="compositionally biased region" description="Basic and acidic residues" evidence="1">
    <location>
        <begin position="1"/>
        <end position="20"/>
    </location>
</feature>
<keyword evidence="2" id="KW-1133">Transmembrane helix</keyword>
<evidence type="ECO:0000313" key="3">
    <source>
        <dbReference type="EMBL" id="MCZ8535082.1"/>
    </source>
</evidence>
<accession>A0A9X3RCA1</accession>
<dbReference type="EMBL" id="JAMKBI010000015">
    <property type="protein sequence ID" value="MCZ8535082.1"/>
    <property type="molecule type" value="Genomic_DNA"/>
</dbReference>
<reference evidence="3" key="1">
    <citation type="submission" date="2022-05" db="EMBL/GenBank/DDBJ databases">
        <authorList>
            <person name="Colautti A."/>
            <person name="Iacumin L."/>
        </authorList>
    </citation>
    <scope>NUCLEOTIDE SEQUENCE</scope>
    <source>
        <strain evidence="3">DSM 30747</strain>
    </source>
</reference>
<gene>
    <name evidence="3" type="ORF">M9R61_17385</name>
</gene>
<dbReference type="RefSeq" id="WP_269923096.1">
    <property type="nucleotide sequence ID" value="NZ_JAMKBI010000015.1"/>
</dbReference>
<comment type="caution">
    <text evidence="3">The sequence shown here is derived from an EMBL/GenBank/DDBJ whole genome shotgun (WGS) entry which is preliminary data.</text>
</comment>